<dbReference type="SUPFAM" id="SSF69047">
    <property type="entry name" value="Hypothetical protein YjbJ"/>
    <property type="match status" value="1"/>
</dbReference>
<dbReference type="RefSeq" id="WP_187078560.1">
    <property type="nucleotide sequence ID" value="NZ_JACORT010000012.1"/>
</dbReference>
<comment type="similarity">
    <text evidence="1">Belongs to the UPF0337 (CsbD) family.</text>
</comment>
<organism evidence="4 5">
    <name type="scientific">Ramlibacter cellulosilyticus</name>
    <dbReference type="NCBI Taxonomy" id="2764187"/>
    <lineage>
        <taxon>Bacteria</taxon>
        <taxon>Pseudomonadati</taxon>
        <taxon>Pseudomonadota</taxon>
        <taxon>Betaproteobacteria</taxon>
        <taxon>Burkholderiales</taxon>
        <taxon>Comamonadaceae</taxon>
        <taxon>Ramlibacter</taxon>
    </lineage>
</organism>
<feature type="region of interest" description="Disordered" evidence="2">
    <location>
        <begin position="44"/>
        <end position="82"/>
    </location>
</feature>
<keyword evidence="5" id="KW-1185">Reference proteome</keyword>
<dbReference type="EMBL" id="JACORT010000012">
    <property type="protein sequence ID" value="MBC5785820.1"/>
    <property type="molecule type" value="Genomic_DNA"/>
</dbReference>
<evidence type="ECO:0000259" key="3">
    <source>
        <dbReference type="Pfam" id="PF05532"/>
    </source>
</evidence>
<proteinExistence type="inferred from homology"/>
<feature type="compositionally biased region" description="Basic and acidic residues" evidence="2">
    <location>
        <begin position="49"/>
        <end position="82"/>
    </location>
</feature>
<gene>
    <name evidence="4" type="ORF">H8N03_22965</name>
</gene>
<reference evidence="4" key="1">
    <citation type="submission" date="2020-08" db="EMBL/GenBank/DDBJ databases">
        <title>Ramlibacter sp. USB13 16S ribosomal RNA gene genome sequencing and assembly.</title>
        <authorList>
            <person name="Kang M."/>
        </authorList>
    </citation>
    <scope>NUCLEOTIDE SEQUENCE</scope>
    <source>
        <strain evidence="4">USB13</strain>
    </source>
</reference>
<comment type="caution">
    <text evidence="4">The sequence shown here is derived from an EMBL/GenBank/DDBJ whole genome shotgun (WGS) entry which is preliminary data.</text>
</comment>
<accession>A0A923MVA6</accession>
<evidence type="ECO:0000256" key="2">
    <source>
        <dbReference type="SAM" id="MobiDB-lite"/>
    </source>
</evidence>
<dbReference type="PANTHER" id="PTHR34977:SF1">
    <property type="entry name" value="UPF0337 PROTEIN YJBJ"/>
    <property type="match status" value="1"/>
</dbReference>
<dbReference type="InterPro" id="IPR008462">
    <property type="entry name" value="CsbD"/>
</dbReference>
<protein>
    <submittedName>
        <fullName evidence="4">CsbD family protein</fullName>
    </submittedName>
</protein>
<evidence type="ECO:0000256" key="1">
    <source>
        <dbReference type="ARBA" id="ARBA00009129"/>
    </source>
</evidence>
<dbReference type="InterPro" id="IPR050423">
    <property type="entry name" value="UPF0337_stress_rsp"/>
</dbReference>
<dbReference type="Gene3D" id="1.10.1470.10">
    <property type="entry name" value="YjbJ"/>
    <property type="match status" value="1"/>
</dbReference>
<dbReference type="Pfam" id="PF05532">
    <property type="entry name" value="CsbD"/>
    <property type="match status" value="1"/>
</dbReference>
<dbReference type="AlphaFoldDB" id="A0A923MVA6"/>
<evidence type="ECO:0000313" key="5">
    <source>
        <dbReference type="Proteomes" id="UP000608513"/>
    </source>
</evidence>
<feature type="domain" description="CsbD-like" evidence="3">
    <location>
        <begin position="4"/>
        <end position="55"/>
    </location>
</feature>
<dbReference type="PANTHER" id="PTHR34977">
    <property type="entry name" value="UPF0337 PROTEIN YJBJ"/>
    <property type="match status" value="1"/>
</dbReference>
<dbReference type="InterPro" id="IPR036629">
    <property type="entry name" value="YjbJ_sf"/>
</dbReference>
<sequence length="82" mass="9936">MNQDRIQGRWRQIKGKVKEQWGKLTDDDLDVIAGRREQLLGRIQQRHGVARDEADRQVRDFEQKHPDHRLEDAHRDRQENRT</sequence>
<dbReference type="Proteomes" id="UP000608513">
    <property type="component" value="Unassembled WGS sequence"/>
</dbReference>
<name>A0A923MVA6_9BURK</name>
<evidence type="ECO:0000313" key="4">
    <source>
        <dbReference type="EMBL" id="MBC5785820.1"/>
    </source>
</evidence>